<dbReference type="Gene3D" id="2.40.50.140">
    <property type="entry name" value="Nucleic acid-binding proteins"/>
    <property type="match status" value="1"/>
</dbReference>
<comment type="subunit">
    <text evidence="3">Monomer. Associates with 30S ribosomal subunit, binds 16S rRNA.</text>
</comment>
<dbReference type="PANTHER" id="PTHR32120:SF11">
    <property type="entry name" value="SMALL RIBOSOMAL SUBUNIT BIOGENESIS GTPASE RSGA 1, MITOCHONDRIAL-RELATED"/>
    <property type="match status" value="1"/>
</dbReference>
<dbReference type="Gene3D" id="3.40.50.300">
    <property type="entry name" value="P-loop containing nucleotide triphosphate hydrolases"/>
    <property type="match status" value="1"/>
</dbReference>
<sequence length="347" mass="38802">MVKKRRLNKGQQRRVKQNQRKRLEQPGLDFDSDQLGPSEQGRVVSRYGQHADIIDNDGVLIRCHIRRAVDSLVCGDRVIWRRATSSTDGMQGVIEAVHDRESLLSRPDFYDGLKPVAANVDQIFVISSVLPAFSSQIIDRYIVACEDIHIEPIIVLNKIDLLAELSSNEQQLINDCLNYYQEIGYKVLKVSSALEHGLTAMTEKLPGHISIVVGQSGVGKSSLVNNILPEVGTATKQVSDNSGLGQHTTTVATWYDLPAGGSLIDSPGIREFSLWHLEKDRVAWGFKDFRPYLGGCKFRDCKHRNDPGCALQQATDAGEIASWRLQNYHRIIESMDSQKPNRVMPRG</sequence>
<dbReference type="GO" id="GO:0005737">
    <property type="term" value="C:cytoplasm"/>
    <property type="evidence" value="ECO:0007669"/>
    <property type="project" value="UniProtKB-SubCell"/>
</dbReference>
<keyword evidence="8" id="KW-1185">Reference proteome</keyword>
<dbReference type="GO" id="GO:0042274">
    <property type="term" value="P:ribosomal small subunit biogenesis"/>
    <property type="evidence" value="ECO:0007669"/>
    <property type="project" value="UniProtKB-UniRule"/>
</dbReference>
<proteinExistence type="inferred from homology"/>
<evidence type="ECO:0000259" key="6">
    <source>
        <dbReference type="PROSITE" id="PS51721"/>
    </source>
</evidence>
<comment type="caution">
    <text evidence="7">The sequence shown here is derived from an EMBL/GenBank/DDBJ whole genome shotgun (WGS) entry which is preliminary data.</text>
</comment>
<dbReference type="Proteomes" id="UP000295531">
    <property type="component" value="Unassembled WGS sequence"/>
</dbReference>
<dbReference type="GO" id="GO:0003924">
    <property type="term" value="F:GTPase activity"/>
    <property type="evidence" value="ECO:0007669"/>
    <property type="project" value="UniProtKB-UniRule"/>
</dbReference>
<dbReference type="HAMAP" id="MF_01820">
    <property type="entry name" value="GTPase_RsgA"/>
    <property type="match status" value="1"/>
</dbReference>
<dbReference type="OrthoDB" id="9809485at2"/>
<evidence type="ECO:0000313" key="7">
    <source>
        <dbReference type="EMBL" id="TDP37543.1"/>
    </source>
</evidence>
<keyword evidence="3" id="KW-0862">Zinc</keyword>
<evidence type="ECO:0000256" key="2">
    <source>
        <dbReference type="ARBA" id="ARBA00023134"/>
    </source>
</evidence>
<feature type="binding site" evidence="3">
    <location>
        <position position="301"/>
    </location>
    <ligand>
        <name>Zn(2+)</name>
        <dbReference type="ChEBI" id="CHEBI:29105"/>
    </ligand>
</feature>
<feature type="domain" description="CP-type G" evidence="6">
    <location>
        <begin position="101"/>
        <end position="272"/>
    </location>
</feature>
<dbReference type="NCBIfam" id="TIGR00157">
    <property type="entry name" value="ribosome small subunit-dependent GTPase A"/>
    <property type="match status" value="1"/>
</dbReference>
<dbReference type="InterPro" id="IPR010914">
    <property type="entry name" value="RsgA_GTPase_dom"/>
</dbReference>
<reference evidence="7 8" key="1">
    <citation type="submission" date="2019-03" db="EMBL/GenBank/DDBJ databases">
        <title>Freshwater and sediment microbial communities from various areas in North America, analyzing microbe dynamics in response to fracking.</title>
        <authorList>
            <person name="Lamendella R."/>
        </authorList>
    </citation>
    <scope>NUCLEOTIDE SEQUENCE [LARGE SCALE GENOMIC DNA]</scope>
    <source>
        <strain evidence="7 8">18_TX</strain>
    </source>
</reference>
<dbReference type="PROSITE" id="PS51721">
    <property type="entry name" value="G_CP"/>
    <property type="match status" value="1"/>
</dbReference>
<comment type="subcellular location">
    <subcellularLocation>
        <location evidence="3">Cytoplasm</location>
    </subcellularLocation>
</comment>
<organism evidence="7 8">
    <name type="scientific">Idiomarina aquatica</name>
    <dbReference type="NCBI Taxonomy" id="1327752"/>
    <lineage>
        <taxon>Bacteria</taxon>
        <taxon>Pseudomonadati</taxon>
        <taxon>Pseudomonadota</taxon>
        <taxon>Gammaproteobacteria</taxon>
        <taxon>Alteromonadales</taxon>
        <taxon>Idiomarinaceae</taxon>
        <taxon>Idiomarina</taxon>
    </lineage>
</organism>
<dbReference type="SUPFAM" id="SSF52540">
    <property type="entry name" value="P-loop containing nucleoside triphosphate hydrolases"/>
    <property type="match status" value="1"/>
</dbReference>
<dbReference type="Pfam" id="PF03193">
    <property type="entry name" value="RsgA_GTPase"/>
    <property type="match status" value="1"/>
</dbReference>
<dbReference type="CDD" id="cd01854">
    <property type="entry name" value="YjeQ_EngC"/>
    <property type="match status" value="1"/>
</dbReference>
<evidence type="ECO:0000313" key="8">
    <source>
        <dbReference type="Proteomes" id="UP000295531"/>
    </source>
</evidence>
<accession>A0A4R6PIW3</accession>
<dbReference type="InterPro" id="IPR030378">
    <property type="entry name" value="G_CP_dom"/>
</dbReference>
<dbReference type="InterPro" id="IPR012340">
    <property type="entry name" value="NA-bd_OB-fold"/>
</dbReference>
<feature type="region of interest" description="Disordered" evidence="4">
    <location>
        <begin position="1"/>
        <end position="39"/>
    </location>
</feature>
<dbReference type="RefSeq" id="WP_133539397.1">
    <property type="nucleotide sequence ID" value="NZ_SNXI01000006.1"/>
</dbReference>
<dbReference type="AlphaFoldDB" id="A0A4R6PIW3"/>
<protein>
    <recommendedName>
        <fullName evidence="3">Small ribosomal subunit biogenesis GTPase RsgA</fullName>
        <ecNumber evidence="3">3.6.1.-</ecNumber>
    </recommendedName>
</protein>
<evidence type="ECO:0000256" key="1">
    <source>
        <dbReference type="ARBA" id="ARBA00022741"/>
    </source>
</evidence>
<dbReference type="GO" id="GO:0019843">
    <property type="term" value="F:rRNA binding"/>
    <property type="evidence" value="ECO:0007669"/>
    <property type="project" value="UniProtKB-KW"/>
</dbReference>
<keyword evidence="1 3" id="KW-0547">Nucleotide-binding</keyword>
<gene>
    <name evidence="3" type="primary">rsgA</name>
    <name evidence="7" type="ORF">DEU29_1065</name>
</gene>
<feature type="binding site" evidence="3">
    <location>
        <begin position="157"/>
        <end position="160"/>
    </location>
    <ligand>
        <name>GTP</name>
        <dbReference type="ChEBI" id="CHEBI:37565"/>
    </ligand>
</feature>
<evidence type="ECO:0000256" key="4">
    <source>
        <dbReference type="SAM" id="MobiDB-lite"/>
    </source>
</evidence>
<feature type="domain" description="EngC GTPase" evidence="5">
    <location>
        <begin position="118"/>
        <end position="270"/>
    </location>
</feature>
<keyword evidence="3" id="KW-0699">rRNA-binding</keyword>
<name>A0A4R6PIW3_9GAMM</name>
<evidence type="ECO:0000259" key="5">
    <source>
        <dbReference type="PROSITE" id="PS50936"/>
    </source>
</evidence>
<comment type="function">
    <text evidence="3">One of several proteins that assist in the late maturation steps of the functional core of the 30S ribosomal subunit. Helps release RbfA from mature subunits. May play a role in the assembly of ribosomal proteins into the subunit. Circularly permuted GTPase that catalyzes slow GTP hydrolysis, GTPase activity is stimulated by the 30S ribosomal subunit.</text>
</comment>
<feature type="binding site" evidence="3">
    <location>
        <position position="309"/>
    </location>
    <ligand>
        <name>Zn(2+)</name>
        <dbReference type="ChEBI" id="CHEBI:29105"/>
    </ligand>
</feature>
<dbReference type="PANTHER" id="PTHR32120">
    <property type="entry name" value="SMALL RIBOSOMAL SUBUNIT BIOGENESIS GTPASE RSGA"/>
    <property type="match status" value="1"/>
</dbReference>
<feature type="binding site" evidence="3">
    <location>
        <position position="296"/>
    </location>
    <ligand>
        <name>Zn(2+)</name>
        <dbReference type="ChEBI" id="CHEBI:29105"/>
    </ligand>
</feature>
<dbReference type="InterPro" id="IPR004881">
    <property type="entry name" value="Ribosome_biogen_GTPase_RsgA"/>
</dbReference>
<comment type="similarity">
    <text evidence="3">Belongs to the TRAFAC class YlqF/YawG GTPase family. RsgA subfamily.</text>
</comment>
<keyword evidence="3" id="KW-0694">RNA-binding</keyword>
<feature type="binding site" evidence="3">
    <location>
        <begin position="214"/>
        <end position="222"/>
    </location>
    <ligand>
        <name>GTP</name>
        <dbReference type="ChEBI" id="CHEBI:37565"/>
    </ligand>
</feature>
<dbReference type="NCBIfam" id="NF008931">
    <property type="entry name" value="PRK12288.1"/>
    <property type="match status" value="1"/>
</dbReference>
<feature type="binding site" evidence="3">
    <location>
        <position position="303"/>
    </location>
    <ligand>
        <name>Zn(2+)</name>
        <dbReference type="ChEBI" id="CHEBI:29105"/>
    </ligand>
</feature>
<evidence type="ECO:0000256" key="3">
    <source>
        <dbReference type="HAMAP-Rule" id="MF_01820"/>
    </source>
</evidence>
<dbReference type="GO" id="GO:0005525">
    <property type="term" value="F:GTP binding"/>
    <property type="evidence" value="ECO:0007669"/>
    <property type="project" value="UniProtKB-UniRule"/>
</dbReference>
<comment type="cofactor">
    <cofactor evidence="3">
        <name>Zn(2+)</name>
        <dbReference type="ChEBI" id="CHEBI:29105"/>
    </cofactor>
    <text evidence="3">Binds 1 zinc ion per subunit.</text>
</comment>
<dbReference type="PROSITE" id="PS50936">
    <property type="entry name" value="ENGC_GTPASE"/>
    <property type="match status" value="1"/>
</dbReference>
<keyword evidence="3" id="KW-0690">Ribosome biogenesis</keyword>
<keyword evidence="3" id="KW-0378">Hydrolase</keyword>
<dbReference type="EC" id="3.6.1.-" evidence="3"/>
<dbReference type="Gene3D" id="1.10.40.50">
    <property type="entry name" value="Probable gtpase engc, domain 3"/>
    <property type="match status" value="1"/>
</dbReference>
<keyword evidence="3" id="KW-0479">Metal-binding</keyword>
<dbReference type="GO" id="GO:0046872">
    <property type="term" value="F:metal ion binding"/>
    <property type="evidence" value="ECO:0007669"/>
    <property type="project" value="UniProtKB-KW"/>
</dbReference>
<feature type="compositionally biased region" description="Basic residues" evidence="4">
    <location>
        <begin position="1"/>
        <end position="20"/>
    </location>
</feature>
<dbReference type="InterPro" id="IPR027417">
    <property type="entry name" value="P-loop_NTPase"/>
</dbReference>
<keyword evidence="3" id="KW-0963">Cytoplasm</keyword>
<dbReference type="EMBL" id="SNXI01000006">
    <property type="protein sequence ID" value="TDP37543.1"/>
    <property type="molecule type" value="Genomic_DNA"/>
</dbReference>
<keyword evidence="2 3" id="KW-0342">GTP-binding</keyword>